<dbReference type="Proteomes" id="UP000032180">
    <property type="component" value="Chromosome 12"/>
</dbReference>
<keyword evidence="1" id="KW-0472">Membrane</keyword>
<reference evidence="2" key="3">
    <citation type="submission" date="2015-04" db="UniProtKB">
        <authorList>
            <consortium name="EnsemblPlants"/>
        </authorList>
    </citation>
    <scope>IDENTIFICATION</scope>
</reference>
<proteinExistence type="predicted"/>
<protein>
    <submittedName>
        <fullName evidence="2">Uncharacterized protein</fullName>
    </submittedName>
</protein>
<reference evidence="3" key="2">
    <citation type="submission" date="2013-12" db="EMBL/GenBank/DDBJ databases">
        <authorList>
            <person name="Yu Y."/>
            <person name="Lee S."/>
            <person name="de Baynast K."/>
            <person name="Wissotski M."/>
            <person name="Liu L."/>
            <person name="Talag J."/>
            <person name="Goicoechea J."/>
            <person name="Angelova A."/>
            <person name="Jetty R."/>
            <person name="Kudrna D."/>
            <person name="Golser W."/>
            <person name="Rivera L."/>
            <person name="Zhang J."/>
            <person name="Wing R."/>
        </authorList>
    </citation>
    <scope>NUCLEOTIDE SEQUENCE</scope>
</reference>
<name>A0A0D9XZJ3_9ORYZ</name>
<dbReference type="eggNOG" id="ENOG502QT98">
    <property type="taxonomic scope" value="Eukaryota"/>
</dbReference>
<sequence length="348" mass="38222">MAVGIALLLDLASRLPRGGGASSVVHSHRAISAVAAASAAAAFSASGLPLSARHLFGFPGFTVAYCDAGASATAGSNDAPDLINDLNNKIQDSLQYPIKEYPLELKPLFSAFALKNFSMTTIRSFLLYYLPLLEPRPPTDGEDDEDDLLQDEQDNRPVDLVTPFHNSVKQIMRETSVVTTRRILERIVVCHVSQRTAWKLLKDASKSSKRKAARGMSFPEYSHCVARTTFRAHALGVAAAWVVQSIVEVYRCFVRKPSNDQELFDEMDKLKMFGKKIYAITVKCGFSLIFASIGAGLGVLVHPYHGQWLGCTLGDFAGPIVAILVFEKFQLPLWEKPKYAMPPSKLED</sequence>
<feature type="transmembrane region" description="Helical" evidence="1">
    <location>
        <begin position="307"/>
        <end position="326"/>
    </location>
</feature>
<keyword evidence="3" id="KW-1185">Reference proteome</keyword>
<evidence type="ECO:0000313" key="3">
    <source>
        <dbReference type="Proteomes" id="UP000032180"/>
    </source>
</evidence>
<dbReference type="STRING" id="77586.A0A0D9XZJ3"/>
<dbReference type="PANTHER" id="PTHR36074:SF1">
    <property type="entry name" value="ISOPENTENYL-DIPHOSPHATE DELTA-ISOMERASE"/>
    <property type="match status" value="1"/>
</dbReference>
<dbReference type="Gramene" id="LPERR12G10670.1">
    <property type="protein sequence ID" value="LPERR12G10670.1"/>
    <property type="gene ID" value="LPERR12G10670"/>
</dbReference>
<dbReference type="AlphaFoldDB" id="A0A0D9XZJ3"/>
<evidence type="ECO:0000313" key="2">
    <source>
        <dbReference type="EnsemblPlants" id="LPERR12G10670.1"/>
    </source>
</evidence>
<dbReference type="PANTHER" id="PTHR36074">
    <property type="entry name" value="ISOPENTENYL-DIPHOSPHATE DELTA-ISOMERASE"/>
    <property type="match status" value="1"/>
</dbReference>
<evidence type="ECO:0000256" key="1">
    <source>
        <dbReference type="SAM" id="Phobius"/>
    </source>
</evidence>
<keyword evidence="1" id="KW-0812">Transmembrane</keyword>
<reference evidence="2 3" key="1">
    <citation type="submission" date="2012-08" db="EMBL/GenBank/DDBJ databases">
        <title>Oryza genome evolution.</title>
        <authorList>
            <person name="Wing R.A."/>
        </authorList>
    </citation>
    <scope>NUCLEOTIDE SEQUENCE</scope>
</reference>
<keyword evidence="1" id="KW-1133">Transmembrane helix</keyword>
<organism evidence="2 3">
    <name type="scientific">Leersia perrieri</name>
    <dbReference type="NCBI Taxonomy" id="77586"/>
    <lineage>
        <taxon>Eukaryota</taxon>
        <taxon>Viridiplantae</taxon>
        <taxon>Streptophyta</taxon>
        <taxon>Embryophyta</taxon>
        <taxon>Tracheophyta</taxon>
        <taxon>Spermatophyta</taxon>
        <taxon>Magnoliopsida</taxon>
        <taxon>Liliopsida</taxon>
        <taxon>Poales</taxon>
        <taxon>Poaceae</taxon>
        <taxon>BOP clade</taxon>
        <taxon>Oryzoideae</taxon>
        <taxon>Oryzeae</taxon>
        <taxon>Oryzinae</taxon>
        <taxon>Leersia</taxon>
    </lineage>
</organism>
<accession>A0A0D9XZJ3</accession>
<feature type="transmembrane region" description="Helical" evidence="1">
    <location>
        <begin position="277"/>
        <end position="301"/>
    </location>
</feature>
<dbReference type="EnsemblPlants" id="LPERR12G10670.1">
    <property type="protein sequence ID" value="LPERR12G10670.1"/>
    <property type="gene ID" value="LPERR12G10670"/>
</dbReference>